<reference evidence="2 3" key="1">
    <citation type="submission" date="2020-01" db="EMBL/GenBank/DDBJ databases">
        <authorList>
            <consortium name="DOE Joint Genome Institute"/>
            <person name="Haridas S."/>
            <person name="Albert R."/>
            <person name="Binder M."/>
            <person name="Bloem J."/>
            <person name="Labutti K."/>
            <person name="Salamov A."/>
            <person name="Andreopoulos B."/>
            <person name="Baker S.E."/>
            <person name="Barry K."/>
            <person name="Bills G."/>
            <person name="Bluhm B.H."/>
            <person name="Cannon C."/>
            <person name="Castanera R."/>
            <person name="Culley D.E."/>
            <person name="Daum C."/>
            <person name="Ezra D."/>
            <person name="Gonzalez J.B."/>
            <person name="Henrissat B."/>
            <person name="Kuo A."/>
            <person name="Liang C."/>
            <person name="Lipzen A."/>
            <person name="Lutzoni F."/>
            <person name="Magnuson J."/>
            <person name="Mondo S."/>
            <person name="Nolan M."/>
            <person name="Ohm R."/>
            <person name="Pangilinan J."/>
            <person name="Park H.-J.H."/>
            <person name="Ramirez L."/>
            <person name="Alfaro M."/>
            <person name="Sun H."/>
            <person name="Tritt A."/>
            <person name="Yoshinaga Y."/>
            <person name="Zwiers L.-H.L."/>
            <person name="Turgeon B.G."/>
            <person name="Goodwin S.B."/>
            <person name="Spatafora J.W."/>
            <person name="Crous P.W."/>
            <person name="Grigoriev I.V."/>
        </authorList>
    </citation>
    <scope>NUCLEOTIDE SEQUENCE [LARGE SCALE GENOMIC DNA]</scope>
    <source>
        <strain evidence="2 3">CBS 611.86</strain>
    </source>
</reference>
<organism evidence="2 3">
    <name type="scientific">Massariosphaeria phaeospora</name>
    <dbReference type="NCBI Taxonomy" id="100035"/>
    <lineage>
        <taxon>Eukaryota</taxon>
        <taxon>Fungi</taxon>
        <taxon>Dikarya</taxon>
        <taxon>Ascomycota</taxon>
        <taxon>Pezizomycotina</taxon>
        <taxon>Dothideomycetes</taxon>
        <taxon>Pleosporomycetidae</taxon>
        <taxon>Pleosporales</taxon>
        <taxon>Pleosporales incertae sedis</taxon>
        <taxon>Massariosphaeria</taxon>
    </lineage>
</organism>
<gene>
    <name evidence="2" type="ORF">BDV95DRAFT_344770</name>
</gene>
<sequence length="185" mass="19723">MSGSVRVWRKWSFSRDGQGRPSRVGRGLAAKSQTGCEIATRLRDGEIARLSAVCGDSGSSSRVDGWPMTGSWVAGRISSHRWPPRVQGQGCGGHLPFNIARPRLSSVQRRDREQRGCGPAEGTGRRQETGDRIRQPRVPGEAPEACGVRRGEERARSGARSGRGRATPANGEAGHNGRGSCGAPA</sequence>
<keyword evidence="3" id="KW-1185">Reference proteome</keyword>
<evidence type="ECO:0000256" key="1">
    <source>
        <dbReference type="SAM" id="MobiDB-lite"/>
    </source>
</evidence>
<evidence type="ECO:0000313" key="3">
    <source>
        <dbReference type="Proteomes" id="UP000481861"/>
    </source>
</evidence>
<protein>
    <submittedName>
        <fullName evidence="2">Uncharacterized protein</fullName>
    </submittedName>
</protein>
<feature type="compositionally biased region" description="Basic and acidic residues" evidence="1">
    <location>
        <begin position="123"/>
        <end position="134"/>
    </location>
</feature>
<evidence type="ECO:0000313" key="2">
    <source>
        <dbReference type="EMBL" id="KAF2873471.1"/>
    </source>
</evidence>
<dbReference type="Proteomes" id="UP000481861">
    <property type="component" value="Unassembled WGS sequence"/>
</dbReference>
<accession>A0A7C8IC71</accession>
<comment type="caution">
    <text evidence="2">The sequence shown here is derived from an EMBL/GenBank/DDBJ whole genome shotgun (WGS) entry which is preliminary data.</text>
</comment>
<name>A0A7C8IC71_9PLEO</name>
<feature type="compositionally biased region" description="Gly residues" evidence="1">
    <location>
        <begin position="174"/>
        <end position="185"/>
    </location>
</feature>
<proteinExistence type="predicted"/>
<dbReference type="AlphaFoldDB" id="A0A7C8IC71"/>
<dbReference type="EMBL" id="JAADJZ010000007">
    <property type="protein sequence ID" value="KAF2873471.1"/>
    <property type="molecule type" value="Genomic_DNA"/>
</dbReference>
<feature type="compositionally biased region" description="Basic and acidic residues" evidence="1">
    <location>
        <begin position="147"/>
        <end position="156"/>
    </location>
</feature>
<feature type="region of interest" description="Disordered" evidence="1">
    <location>
        <begin position="85"/>
        <end position="185"/>
    </location>
</feature>